<organism evidence="1 2">
    <name type="scientific">Methanoculleus nereidis</name>
    <dbReference type="NCBI Taxonomy" id="2735141"/>
    <lineage>
        <taxon>Archaea</taxon>
        <taxon>Methanobacteriati</taxon>
        <taxon>Methanobacteriota</taxon>
        <taxon>Stenosarchaea group</taxon>
        <taxon>Methanomicrobia</taxon>
        <taxon>Methanomicrobiales</taxon>
        <taxon>Methanomicrobiaceae</taxon>
        <taxon>Methanoculleus</taxon>
    </lineage>
</organism>
<dbReference type="Proteomes" id="UP001273768">
    <property type="component" value="Unassembled WGS sequence"/>
</dbReference>
<name>A0ABU3YZF8_9EURY</name>
<evidence type="ECO:0000313" key="1">
    <source>
        <dbReference type="EMBL" id="MDV4341906.1"/>
    </source>
</evidence>
<accession>A0ABU3YZF8</accession>
<sequence>MKRRSLTWLFLSLSAVLLAALLLLHAPGAGAVQDPIEVSAPAKEPGRAGNLTVIPATGDSKLPQAVPIPSSWRDIEPERCEPTEEDWAFVRDAATDLSEEEKTRFVTEIRKIFAGESALPREEQDVLKRRLGYYLVEATGGAGTPP</sequence>
<comment type="caution">
    <text evidence="1">The sequence shown here is derived from an EMBL/GenBank/DDBJ whole genome shotgun (WGS) entry which is preliminary data.</text>
</comment>
<keyword evidence="2" id="KW-1185">Reference proteome</keyword>
<proteinExistence type="predicted"/>
<gene>
    <name evidence="1" type="ORF">HL657_01670</name>
</gene>
<dbReference type="RefSeq" id="WP_317295115.1">
    <property type="nucleotide sequence ID" value="NZ_JABFFQ010000001.1"/>
</dbReference>
<reference evidence="1 2" key="1">
    <citation type="submission" date="2020-05" db="EMBL/GenBank/DDBJ databases">
        <title>Isolation and characterization of methanoarchaea from a cold seep at offshore SW Taiwan.</title>
        <authorList>
            <person name="Chen Y.-W."/>
            <person name="Chen S.-C."/>
            <person name="Lai M.-C."/>
        </authorList>
    </citation>
    <scope>NUCLEOTIDE SEQUENCE [LARGE SCALE GENOMIC DNA]</scope>
    <source>
        <strain evidence="1 2">YWC-01</strain>
    </source>
</reference>
<dbReference type="EMBL" id="JABFFQ010000001">
    <property type="protein sequence ID" value="MDV4341906.1"/>
    <property type="molecule type" value="Genomic_DNA"/>
</dbReference>
<evidence type="ECO:0000313" key="2">
    <source>
        <dbReference type="Proteomes" id="UP001273768"/>
    </source>
</evidence>
<protein>
    <submittedName>
        <fullName evidence="1">Uncharacterized protein</fullName>
    </submittedName>
</protein>